<dbReference type="AlphaFoldDB" id="A0A059AZ46"/>
<sequence>MEWLSRTKQYAGKTDCSQQISETNAVHDGESVHLESEKRVQTSDSRVDTVFFTVDGKGNDVQVDGEEAVHHTRDLEDQLGGASHSDCSMDDPKASSGSLDFEESNINEQTYCTESLLASENSQIIVDTIESELPSNNRDGESSVSEPKWLEGDESLALWVKVIVRLFFSMAGVCLILKFLYNNDINQY</sequence>
<dbReference type="PANTHER" id="PTHR47325">
    <property type="entry name" value="HISTONE-LYSINE N-METHYLTRANSFERASE SUVR5"/>
    <property type="match status" value="1"/>
</dbReference>
<organism evidence="3">
    <name type="scientific">Eucalyptus grandis</name>
    <name type="common">Flooded gum</name>
    <dbReference type="NCBI Taxonomy" id="71139"/>
    <lineage>
        <taxon>Eukaryota</taxon>
        <taxon>Viridiplantae</taxon>
        <taxon>Streptophyta</taxon>
        <taxon>Embryophyta</taxon>
        <taxon>Tracheophyta</taxon>
        <taxon>Spermatophyta</taxon>
        <taxon>Magnoliopsida</taxon>
        <taxon>eudicotyledons</taxon>
        <taxon>Gunneridae</taxon>
        <taxon>Pentapetalae</taxon>
        <taxon>rosids</taxon>
        <taxon>malvids</taxon>
        <taxon>Myrtales</taxon>
        <taxon>Myrtaceae</taxon>
        <taxon>Myrtoideae</taxon>
        <taxon>Eucalypteae</taxon>
        <taxon>Eucalyptus</taxon>
    </lineage>
</organism>
<dbReference type="Gramene" id="KCW59252">
    <property type="protein sequence ID" value="KCW59252"/>
    <property type="gene ID" value="EUGRSUZ_H01929"/>
</dbReference>
<feature type="transmembrane region" description="Helical" evidence="2">
    <location>
        <begin position="158"/>
        <end position="181"/>
    </location>
</feature>
<accession>A0A059AZ46</accession>
<proteinExistence type="predicted"/>
<reference evidence="3" key="1">
    <citation type="submission" date="2013-07" db="EMBL/GenBank/DDBJ databases">
        <title>The genome of Eucalyptus grandis.</title>
        <authorList>
            <person name="Schmutz J."/>
            <person name="Hayes R."/>
            <person name="Myburg A."/>
            <person name="Tuskan G."/>
            <person name="Grattapaglia D."/>
            <person name="Rokhsar D.S."/>
        </authorList>
    </citation>
    <scope>NUCLEOTIDE SEQUENCE</scope>
    <source>
        <tissue evidence="3">Leaf extractions</tissue>
    </source>
</reference>
<dbReference type="PANTHER" id="PTHR47325:SF1">
    <property type="entry name" value="HISTONE-LYSINE N-METHYLTRANSFERASE SUVR5"/>
    <property type="match status" value="1"/>
</dbReference>
<keyword evidence="2" id="KW-0812">Transmembrane</keyword>
<name>A0A059AZ46_EUCGR</name>
<keyword evidence="2" id="KW-1133">Transmembrane helix</keyword>
<gene>
    <name evidence="3" type="ORF">EUGRSUZ_H01929</name>
</gene>
<evidence type="ECO:0000256" key="2">
    <source>
        <dbReference type="SAM" id="Phobius"/>
    </source>
</evidence>
<dbReference type="STRING" id="71139.A0A059AZ46"/>
<dbReference type="EMBL" id="KK198760">
    <property type="protein sequence ID" value="KCW59252.1"/>
    <property type="molecule type" value="Genomic_DNA"/>
</dbReference>
<protein>
    <submittedName>
        <fullName evidence="3">Uncharacterized protein</fullName>
    </submittedName>
</protein>
<keyword evidence="2" id="KW-0472">Membrane</keyword>
<evidence type="ECO:0000313" key="3">
    <source>
        <dbReference type="EMBL" id="KCW59252.1"/>
    </source>
</evidence>
<dbReference type="OMA" id="WLACDES"/>
<evidence type="ECO:0000256" key="1">
    <source>
        <dbReference type="SAM" id="MobiDB-lite"/>
    </source>
</evidence>
<dbReference type="InParanoid" id="A0A059AZ46"/>
<feature type="region of interest" description="Disordered" evidence="1">
    <location>
        <begin position="75"/>
        <end position="100"/>
    </location>
</feature>